<evidence type="ECO:0000256" key="1">
    <source>
        <dbReference type="SAM" id="MobiDB-lite"/>
    </source>
</evidence>
<feature type="region of interest" description="Disordered" evidence="1">
    <location>
        <begin position="491"/>
        <end position="517"/>
    </location>
</feature>
<name>A0ABM8NBX3_9BURK</name>
<keyword evidence="3" id="KW-1185">Reference proteome</keyword>
<feature type="region of interest" description="Disordered" evidence="1">
    <location>
        <begin position="556"/>
        <end position="586"/>
    </location>
</feature>
<dbReference type="RefSeq" id="WP_201640971.1">
    <property type="nucleotide sequence ID" value="NZ_CAJHCP010000002.1"/>
</dbReference>
<sequence>MPDSISLLNVIKEGGFDASLITTFNASLPFYEEVVLRRLVAAGCQQNIVLMDHAQCSLSWQSEATRPRLAGTAYSLVPVSVPGAFHPKVCILAGKKKAAVLVGSHNLTLSGFGYNREITNWVHVSDRKDGEGTALLDSVWQMVREWIELARKQVPPSLIAAALSFSKSVMPLSSPGADTTTVALHQRPGGASLIEQIAARVKGEVRRIGVTGAFFDSDLAFVAHLHGRWPQADVVVAIDPETVHLPSMREMQARFVDARLLWTNAANRSDKYLHAKALYIEQTHGDGNALISGSANPSRPAWMGNKNSANVEAVVMRMGPHAQAASEALGLCGMFALPALSASALEATAARSLAEIRATDESDEGFWIGVAASPNELRIATPGPAIELGSASLLSDSLDVIEANIAVTRMGDVLSVPVSVDMKRVRACDLFLGSRRVARAMIAHPHLLTAATQSSHRQVRDALGALDPSGETISEMLQAVEDAIFDQAAEEEVQNEVRSRRGSAQAGTASGGRPDTFEISVSELRHARKRRRLVESADIVTLIDLLTRKIGEELQAQPTVPVDRSGRTEEEQVNQDDDPEQSDDTPYFDAQVQGLRDAELARRVARKVTNLINRLLLKLTKADQPDTKARALVQLIAVLSLVKELVRIERLPRWRMAREFLVPEADRRRLLDESMRCLFNSRTRLIDTLTDDTHAETEEAIQLRVLLLWLAWSIGDKVPESSVDAFDPNGQNEQVRAKAMFLALAPPVVGDDAASDQLKRYTAATLRPNPLDAARADRWIRLINEFGRFWSRDLSDAPRIEVGGCCIVGDGSYPRVVAEVHGELVGFWDFGSVRSFKQDFVMAVQPEAVS</sequence>
<proteinExistence type="predicted"/>
<protein>
    <recommendedName>
        <fullName evidence="4">Phospholipase D-like domain-containing protein</fullName>
    </recommendedName>
</protein>
<dbReference type="Proteomes" id="UP000598032">
    <property type="component" value="Unassembled WGS sequence"/>
</dbReference>
<evidence type="ECO:0000313" key="3">
    <source>
        <dbReference type="Proteomes" id="UP000598032"/>
    </source>
</evidence>
<evidence type="ECO:0000313" key="2">
    <source>
        <dbReference type="EMBL" id="CAD6516282.1"/>
    </source>
</evidence>
<accession>A0ABM8NBX3</accession>
<dbReference type="Gene3D" id="3.30.870.10">
    <property type="entry name" value="Endonuclease Chain A"/>
    <property type="match status" value="1"/>
</dbReference>
<gene>
    <name evidence="2" type="ORF">LMG28140_00750</name>
</gene>
<comment type="caution">
    <text evidence="2">The sequence shown here is derived from an EMBL/GenBank/DDBJ whole genome shotgun (WGS) entry which is preliminary data.</text>
</comment>
<reference evidence="2 3" key="1">
    <citation type="submission" date="2020-10" db="EMBL/GenBank/DDBJ databases">
        <authorList>
            <person name="Peeters C."/>
        </authorList>
    </citation>
    <scope>NUCLEOTIDE SEQUENCE [LARGE SCALE GENOMIC DNA]</scope>
    <source>
        <strain evidence="2 3">LMG 28140</strain>
    </source>
</reference>
<organism evidence="2 3">
    <name type="scientific">Paraburkholderia metrosideri</name>
    <dbReference type="NCBI Taxonomy" id="580937"/>
    <lineage>
        <taxon>Bacteria</taxon>
        <taxon>Pseudomonadati</taxon>
        <taxon>Pseudomonadota</taxon>
        <taxon>Betaproteobacteria</taxon>
        <taxon>Burkholderiales</taxon>
        <taxon>Burkholderiaceae</taxon>
        <taxon>Paraburkholderia</taxon>
    </lineage>
</organism>
<dbReference type="EMBL" id="CAJHCP010000002">
    <property type="protein sequence ID" value="CAD6516282.1"/>
    <property type="molecule type" value="Genomic_DNA"/>
</dbReference>
<feature type="compositionally biased region" description="Acidic residues" evidence="1">
    <location>
        <begin position="571"/>
        <end position="583"/>
    </location>
</feature>
<evidence type="ECO:0008006" key="4">
    <source>
        <dbReference type="Google" id="ProtNLM"/>
    </source>
</evidence>